<comment type="caution">
    <text evidence="1">The sequence shown here is derived from an EMBL/GenBank/DDBJ whole genome shotgun (WGS) entry which is preliminary data.</text>
</comment>
<organism evidence="1 2">
    <name type="scientific">Streptomyces variabilis</name>
    <dbReference type="NCBI Taxonomy" id="67372"/>
    <lineage>
        <taxon>Bacteria</taxon>
        <taxon>Bacillati</taxon>
        <taxon>Actinomycetota</taxon>
        <taxon>Actinomycetes</taxon>
        <taxon>Kitasatosporales</taxon>
        <taxon>Streptomycetaceae</taxon>
        <taxon>Streptomyces</taxon>
        <taxon>Streptomyces griseoincarnatus group</taxon>
    </lineage>
</organism>
<proteinExistence type="predicted"/>
<evidence type="ECO:0008006" key="3">
    <source>
        <dbReference type="Google" id="ProtNLM"/>
    </source>
</evidence>
<name>A0ABQ2TXU9_9ACTN</name>
<keyword evidence="2" id="KW-1185">Reference proteome</keyword>
<dbReference type="EMBL" id="BMTZ01000006">
    <property type="protein sequence ID" value="GGT52121.1"/>
    <property type="molecule type" value="Genomic_DNA"/>
</dbReference>
<evidence type="ECO:0000313" key="2">
    <source>
        <dbReference type="Proteomes" id="UP000629911"/>
    </source>
</evidence>
<accession>A0ABQ2TXU9</accession>
<reference evidence="2" key="1">
    <citation type="journal article" date="2019" name="Int. J. Syst. Evol. Microbiol.">
        <title>The Global Catalogue of Microorganisms (GCM) 10K type strain sequencing project: providing services to taxonomists for standard genome sequencing and annotation.</title>
        <authorList>
            <consortium name="The Broad Institute Genomics Platform"/>
            <consortium name="The Broad Institute Genome Sequencing Center for Infectious Disease"/>
            <person name="Wu L."/>
            <person name="Ma J."/>
        </authorList>
    </citation>
    <scope>NUCLEOTIDE SEQUENCE [LARGE SCALE GENOMIC DNA]</scope>
    <source>
        <strain evidence="2">JCM 4422</strain>
    </source>
</reference>
<protein>
    <recommendedName>
        <fullName evidence="3">Transposase</fullName>
    </recommendedName>
</protein>
<sequence>MFGRAWPTAYRRFAQWSRERGWARLYRVVLYELGVRGRAGLVAVRDRLRQRPGGKGGH</sequence>
<gene>
    <name evidence="1" type="ORF">GCM10010287_27730</name>
</gene>
<dbReference type="Proteomes" id="UP000629911">
    <property type="component" value="Unassembled WGS sequence"/>
</dbReference>
<evidence type="ECO:0000313" key="1">
    <source>
        <dbReference type="EMBL" id="GGT52121.1"/>
    </source>
</evidence>